<accession>A0A1S8KLW9</accession>
<reference evidence="9 10" key="1">
    <citation type="submission" date="2017-01" db="EMBL/GenBank/DDBJ databases">
        <title>Complete Genome Sequence of Dolosigranulum pigrum isolated from a Patient with interstitial lung disease.</title>
        <authorList>
            <person name="Mukhopadhyay R."/>
            <person name="Joaquin J."/>
            <person name="Hogue R."/>
            <person name="Fitzgerald S."/>
            <person name="Jospin G."/>
            <person name="Eisen J.A."/>
            <person name="Chaturvedi V."/>
        </authorList>
    </citation>
    <scope>NUCLEOTIDE SEQUENCE [LARGE SCALE GENOMIC DNA]</scope>
    <source>
        <strain evidence="9 10">15S00348</strain>
    </source>
</reference>
<dbReference type="AlphaFoldDB" id="A0A1S8KLW9"/>
<dbReference type="FunFam" id="1.20.1560.10:FF:000011">
    <property type="entry name" value="Multidrug ABC transporter ATP-binding protein"/>
    <property type="match status" value="1"/>
</dbReference>
<proteinExistence type="predicted"/>
<dbReference type="GO" id="GO:0005524">
    <property type="term" value="F:ATP binding"/>
    <property type="evidence" value="ECO:0007669"/>
    <property type="project" value="UniProtKB-KW"/>
</dbReference>
<dbReference type="SMART" id="SM00382">
    <property type="entry name" value="AAA"/>
    <property type="match status" value="1"/>
</dbReference>
<dbReference type="InterPro" id="IPR036640">
    <property type="entry name" value="ABC1_TM_sf"/>
</dbReference>
<dbReference type="PANTHER" id="PTHR43394">
    <property type="entry name" value="ATP-DEPENDENT PERMEASE MDL1, MITOCHONDRIAL"/>
    <property type="match status" value="1"/>
</dbReference>
<dbReference type="EMBL" id="MUYF01000003">
    <property type="protein sequence ID" value="OOL80739.1"/>
    <property type="molecule type" value="Genomic_DNA"/>
</dbReference>
<dbReference type="GO" id="GO:0016887">
    <property type="term" value="F:ATP hydrolysis activity"/>
    <property type="evidence" value="ECO:0007669"/>
    <property type="project" value="InterPro"/>
</dbReference>
<dbReference type="Gene3D" id="3.40.50.300">
    <property type="entry name" value="P-loop containing nucleotide triphosphate hydrolases"/>
    <property type="match status" value="1"/>
</dbReference>
<dbReference type="PROSITE" id="PS50893">
    <property type="entry name" value="ABC_TRANSPORTER_2"/>
    <property type="match status" value="1"/>
</dbReference>
<comment type="subcellular location">
    <subcellularLocation>
        <location evidence="1">Cell membrane</location>
        <topology evidence="1">Multi-pass membrane protein</topology>
    </subcellularLocation>
</comment>
<protein>
    <submittedName>
        <fullName evidence="9">Multidrug ABC transporter permease/ATP-binding protein</fullName>
    </submittedName>
</protein>
<keyword evidence="7" id="KW-1133">Transmembrane helix</keyword>
<evidence type="ECO:0000256" key="5">
    <source>
        <dbReference type="ARBA" id="ARBA00022741"/>
    </source>
</evidence>
<sequence length="587" mass="66150">MFDIFKKLDWFFKLRAKTYGLAVVCLLVVSLASAVTPIIIGNLIDALAERTLVASDIYLQIGIIFGLGVLMYALRYAWRALIFTNSTMLEAIMRNKLFDHFTKMDSEFFHEHRTGDLMAHATNDLASLKFVAGGGILTLTDSIVVSATTLFSMFVFIDWQLTLLTIVPFPLLIVISRKLGKVINTRFRKSLESFSRVNDHVQESVSGIRVIKAFGEEQDDYASYSEDIEHVVEMNKQVFKIDSLYRPAIDSITSLSYLLALIFGTYFIYNGRITIGNLVSYFSYLAMMTWPLLAVGHLANTLERGNVSYDRIQELLNNKSNIKEAQNPVREPIKGDIHFDVRSFQYEDDEAVLLEDVQFELKAGQTLGLVGKTGSGKSTIFKLLMRDYDHYKGQITYGGIDIKDYAVDSVAEAIGYVAQEPFLFSHSITENIRFGNPSLSLEKVIEFTKLCDIYEDIIRFPEQFNMQVGEKGVALSGGQKQRISIARALAVEPDYLFLDDSLSAVDAQTEHKILANLRELRQNRTTIIASHKISSVMGADLILVMEQGRVIGKGTHDDLIGSNEWYSKMYQKQQLEEKVEGGDQYGA</sequence>
<dbReference type="FunFam" id="3.40.50.300:FF:000221">
    <property type="entry name" value="Multidrug ABC transporter ATP-binding protein"/>
    <property type="match status" value="1"/>
</dbReference>
<keyword evidence="3" id="KW-1003">Cell membrane</keyword>
<dbReference type="InterPro" id="IPR011527">
    <property type="entry name" value="ABC1_TM_dom"/>
</dbReference>
<dbReference type="SUPFAM" id="SSF52540">
    <property type="entry name" value="P-loop containing nucleoside triphosphate hydrolases"/>
    <property type="match status" value="1"/>
</dbReference>
<dbReference type="Pfam" id="PF00664">
    <property type="entry name" value="ABC_membrane"/>
    <property type="match status" value="1"/>
</dbReference>
<dbReference type="PROSITE" id="PS50929">
    <property type="entry name" value="ABC_TM1F"/>
    <property type="match status" value="1"/>
</dbReference>
<keyword evidence="6 9" id="KW-0067">ATP-binding</keyword>
<dbReference type="CDD" id="cd18541">
    <property type="entry name" value="ABC_6TM_TmrB_like"/>
    <property type="match status" value="1"/>
</dbReference>
<organism evidence="9 10">
    <name type="scientific">Dolosigranulum pigrum</name>
    <dbReference type="NCBI Taxonomy" id="29394"/>
    <lineage>
        <taxon>Bacteria</taxon>
        <taxon>Bacillati</taxon>
        <taxon>Bacillota</taxon>
        <taxon>Bacilli</taxon>
        <taxon>Lactobacillales</taxon>
        <taxon>Carnobacteriaceae</taxon>
        <taxon>Dolosigranulum</taxon>
    </lineage>
</organism>
<dbReference type="Gene3D" id="1.20.1560.10">
    <property type="entry name" value="ABC transporter type 1, transmembrane domain"/>
    <property type="match status" value="1"/>
</dbReference>
<dbReference type="InterPro" id="IPR027417">
    <property type="entry name" value="P-loop_NTPase"/>
</dbReference>
<dbReference type="GO" id="GO:0015421">
    <property type="term" value="F:ABC-type oligopeptide transporter activity"/>
    <property type="evidence" value="ECO:0007669"/>
    <property type="project" value="TreeGrafter"/>
</dbReference>
<gene>
    <name evidence="9" type="ORF">BWX42_02130</name>
</gene>
<evidence type="ECO:0000256" key="4">
    <source>
        <dbReference type="ARBA" id="ARBA00022692"/>
    </source>
</evidence>
<dbReference type="InterPro" id="IPR003439">
    <property type="entry name" value="ABC_transporter-like_ATP-bd"/>
</dbReference>
<dbReference type="PANTHER" id="PTHR43394:SF1">
    <property type="entry name" value="ATP-BINDING CASSETTE SUB-FAMILY B MEMBER 10, MITOCHONDRIAL"/>
    <property type="match status" value="1"/>
</dbReference>
<evidence type="ECO:0000313" key="10">
    <source>
        <dbReference type="Proteomes" id="UP000190409"/>
    </source>
</evidence>
<evidence type="ECO:0000313" key="9">
    <source>
        <dbReference type="EMBL" id="OOL80739.1"/>
    </source>
</evidence>
<keyword evidence="5" id="KW-0547">Nucleotide-binding</keyword>
<dbReference type="InterPro" id="IPR039421">
    <property type="entry name" value="Type_1_exporter"/>
</dbReference>
<evidence type="ECO:0000256" key="1">
    <source>
        <dbReference type="ARBA" id="ARBA00004651"/>
    </source>
</evidence>
<evidence type="ECO:0000256" key="6">
    <source>
        <dbReference type="ARBA" id="ARBA00022840"/>
    </source>
</evidence>
<dbReference type="RefSeq" id="WP_077862272.1">
    <property type="nucleotide sequence ID" value="NZ_CP040417.1"/>
</dbReference>
<evidence type="ECO:0000256" key="7">
    <source>
        <dbReference type="ARBA" id="ARBA00022989"/>
    </source>
</evidence>
<evidence type="ECO:0000256" key="3">
    <source>
        <dbReference type="ARBA" id="ARBA00022475"/>
    </source>
</evidence>
<keyword evidence="2" id="KW-0813">Transport</keyword>
<comment type="caution">
    <text evidence="9">The sequence shown here is derived from an EMBL/GenBank/DDBJ whole genome shotgun (WGS) entry which is preliminary data.</text>
</comment>
<dbReference type="SUPFAM" id="SSF90123">
    <property type="entry name" value="ABC transporter transmembrane region"/>
    <property type="match status" value="1"/>
</dbReference>
<dbReference type="Proteomes" id="UP000190409">
    <property type="component" value="Unassembled WGS sequence"/>
</dbReference>
<dbReference type="InterPro" id="IPR017871">
    <property type="entry name" value="ABC_transporter-like_CS"/>
</dbReference>
<dbReference type="Pfam" id="PF00005">
    <property type="entry name" value="ABC_tran"/>
    <property type="match status" value="1"/>
</dbReference>
<dbReference type="PROSITE" id="PS00211">
    <property type="entry name" value="ABC_TRANSPORTER_1"/>
    <property type="match status" value="1"/>
</dbReference>
<dbReference type="InterPro" id="IPR003593">
    <property type="entry name" value="AAA+_ATPase"/>
</dbReference>
<name>A0A1S8KLW9_9LACT</name>
<evidence type="ECO:0000256" key="8">
    <source>
        <dbReference type="ARBA" id="ARBA00023136"/>
    </source>
</evidence>
<dbReference type="GO" id="GO:0005886">
    <property type="term" value="C:plasma membrane"/>
    <property type="evidence" value="ECO:0007669"/>
    <property type="project" value="UniProtKB-SubCell"/>
</dbReference>
<keyword evidence="8" id="KW-0472">Membrane</keyword>
<evidence type="ECO:0000256" key="2">
    <source>
        <dbReference type="ARBA" id="ARBA00022448"/>
    </source>
</evidence>
<keyword evidence="4" id="KW-0812">Transmembrane</keyword>